<dbReference type="EMBL" id="JBEDUW010000007">
    <property type="protein sequence ID" value="KAK9910553.1"/>
    <property type="molecule type" value="Genomic_DNA"/>
</dbReference>
<keyword evidence="7" id="KW-0472">Membrane</keyword>
<evidence type="ECO:0000256" key="4">
    <source>
        <dbReference type="ARBA" id="ARBA00022528"/>
    </source>
</evidence>
<dbReference type="Gene3D" id="3.40.50.2000">
    <property type="entry name" value="Glycogen Phosphorylase B"/>
    <property type="match status" value="1"/>
</dbReference>
<accession>A0AAW1VUI0</accession>
<evidence type="ECO:0000313" key="9">
    <source>
        <dbReference type="Proteomes" id="UP001457282"/>
    </source>
</evidence>
<dbReference type="PANTHER" id="PTHR46132:SF1">
    <property type="entry name" value="DIGALACTOSYLDIACYLGLYCEROL SYNTHASE 2, CHLOROPLASTIC"/>
    <property type="match status" value="1"/>
</dbReference>
<dbReference type="GO" id="GO:0019375">
    <property type="term" value="P:galactolipid biosynthetic process"/>
    <property type="evidence" value="ECO:0007669"/>
    <property type="project" value="TreeGrafter"/>
</dbReference>
<comment type="similarity">
    <text evidence="3">Belongs to the glycosyltransferase group 1 family. Glycosyltransferase 4 subfamily.</text>
</comment>
<dbReference type="SUPFAM" id="SSF53756">
    <property type="entry name" value="UDP-Glycosyltransferase/glycogen phosphorylase"/>
    <property type="match status" value="1"/>
</dbReference>
<dbReference type="CDD" id="cd01635">
    <property type="entry name" value="Glycosyltransferase_GTB-type"/>
    <property type="match status" value="1"/>
</dbReference>
<name>A0AAW1VUI0_RUBAR</name>
<evidence type="ECO:0000256" key="3">
    <source>
        <dbReference type="ARBA" id="ARBA00009481"/>
    </source>
</evidence>
<dbReference type="Proteomes" id="UP001457282">
    <property type="component" value="Unassembled WGS sequence"/>
</dbReference>
<dbReference type="PANTHER" id="PTHR46132">
    <property type="entry name" value="DIGALACTOSYLDIACYLGLYCEROL SYNTHASE 2, CHLOROPLASTIC"/>
    <property type="match status" value="1"/>
</dbReference>
<sequence>MDKRRHIAIFTTASLPWMTGTAVNPLFRAAYLAKDGERIVTLVIPWLSLKDQKLVYPNNITFSSPPEQETYIRHWLHERTGFESDFSILFYPGKFSLDKRSILAVGDISEVIPDEKADIAFLEVPEHLTWYHHGKRWKIKFMLVIGIVHTNYLAYVRRERNGRMQAFLLKYLNNWVVGICHKVIRLSAATQEDPQLIICNVHGVNPKFLEIGKKKLEQQQKGSQAFSKAGLEVDLYGSGEDSDQVQETAEKLELAVRLHPGRDHADFEFHDYKVFLNPSTTDVVCTTTAEALAMGKIVVKFFGAIPRSLQPDEEQCKELGLAMPAGKRGSGK</sequence>
<keyword evidence="9" id="KW-1185">Reference proteome</keyword>
<evidence type="ECO:0000256" key="2">
    <source>
        <dbReference type="ARBA" id="ARBA00004370"/>
    </source>
</evidence>
<organism evidence="8 9">
    <name type="scientific">Rubus argutus</name>
    <name type="common">Southern blackberry</name>
    <dbReference type="NCBI Taxonomy" id="59490"/>
    <lineage>
        <taxon>Eukaryota</taxon>
        <taxon>Viridiplantae</taxon>
        <taxon>Streptophyta</taxon>
        <taxon>Embryophyta</taxon>
        <taxon>Tracheophyta</taxon>
        <taxon>Spermatophyta</taxon>
        <taxon>Magnoliopsida</taxon>
        <taxon>eudicotyledons</taxon>
        <taxon>Gunneridae</taxon>
        <taxon>Pentapetalae</taxon>
        <taxon>rosids</taxon>
        <taxon>fabids</taxon>
        <taxon>Rosales</taxon>
        <taxon>Rosaceae</taxon>
        <taxon>Rosoideae</taxon>
        <taxon>Rosoideae incertae sedis</taxon>
        <taxon>Rubus</taxon>
    </lineage>
</organism>
<evidence type="ECO:0000256" key="6">
    <source>
        <dbReference type="ARBA" id="ARBA00022679"/>
    </source>
</evidence>
<evidence type="ECO:0000313" key="8">
    <source>
        <dbReference type="EMBL" id="KAK9910553.1"/>
    </source>
</evidence>
<gene>
    <name evidence="8" type="ORF">M0R45_034510</name>
</gene>
<reference evidence="8 9" key="1">
    <citation type="journal article" date="2023" name="G3 (Bethesda)">
        <title>A chromosome-length genome assembly and annotation of blackberry (Rubus argutus, cv. 'Hillquist').</title>
        <authorList>
            <person name="Bruna T."/>
            <person name="Aryal R."/>
            <person name="Dudchenko O."/>
            <person name="Sargent D.J."/>
            <person name="Mead D."/>
            <person name="Buti M."/>
            <person name="Cavallini A."/>
            <person name="Hytonen T."/>
            <person name="Andres J."/>
            <person name="Pham M."/>
            <person name="Weisz D."/>
            <person name="Mascagni F."/>
            <person name="Usai G."/>
            <person name="Natali L."/>
            <person name="Bassil N."/>
            <person name="Fernandez G.E."/>
            <person name="Lomsadze A."/>
            <person name="Armour M."/>
            <person name="Olukolu B."/>
            <person name="Poorten T."/>
            <person name="Britton C."/>
            <person name="Davik J."/>
            <person name="Ashrafi H."/>
            <person name="Aiden E.L."/>
            <person name="Borodovsky M."/>
            <person name="Worthington M."/>
        </authorList>
    </citation>
    <scope>NUCLEOTIDE SEQUENCE [LARGE SCALE GENOMIC DNA]</scope>
    <source>
        <strain evidence="8">PI 553951</strain>
    </source>
</reference>
<evidence type="ECO:0000256" key="1">
    <source>
        <dbReference type="ARBA" id="ARBA00004229"/>
    </source>
</evidence>
<comment type="subcellular location">
    <subcellularLocation>
        <location evidence="2">Membrane</location>
    </subcellularLocation>
    <subcellularLocation>
        <location evidence="1">Plastid</location>
        <location evidence="1">Chloroplast</location>
    </subcellularLocation>
</comment>
<dbReference type="GO" id="GO:0009707">
    <property type="term" value="C:chloroplast outer membrane"/>
    <property type="evidence" value="ECO:0007669"/>
    <property type="project" value="TreeGrafter"/>
</dbReference>
<dbReference type="InterPro" id="IPR044525">
    <property type="entry name" value="DGDG1/2"/>
</dbReference>
<keyword evidence="4" id="KW-0150">Chloroplast</keyword>
<evidence type="ECO:0008006" key="10">
    <source>
        <dbReference type="Google" id="ProtNLM"/>
    </source>
</evidence>
<evidence type="ECO:0000256" key="7">
    <source>
        <dbReference type="ARBA" id="ARBA00023136"/>
    </source>
</evidence>
<keyword evidence="6" id="KW-0808">Transferase</keyword>
<dbReference type="GO" id="GO:0046481">
    <property type="term" value="F:digalactosyldiacylglycerol synthase activity"/>
    <property type="evidence" value="ECO:0007669"/>
    <property type="project" value="InterPro"/>
</dbReference>
<dbReference type="AlphaFoldDB" id="A0AAW1VUI0"/>
<comment type="caution">
    <text evidence="8">The sequence shown here is derived from an EMBL/GenBank/DDBJ whole genome shotgun (WGS) entry which is preliminary data.</text>
</comment>
<protein>
    <recommendedName>
        <fullName evidence="10">Digalactosyldiacylglycerol synthase</fullName>
    </recommendedName>
</protein>
<proteinExistence type="inferred from homology"/>
<evidence type="ECO:0000256" key="5">
    <source>
        <dbReference type="ARBA" id="ARBA00022640"/>
    </source>
</evidence>
<keyword evidence="5" id="KW-0934">Plastid</keyword>